<proteinExistence type="predicted"/>
<dbReference type="OrthoDB" id="332209at2"/>
<protein>
    <submittedName>
        <fullName evidence="1">Uncharacterized protein</fullName>
    </submittedName>
</protein>
<organism evidence="1 2">
    <name type="scientific">Rhodococcus koreensis</name>
    <dbReference type="NCBI Taxonomy" id="99653"/>
    <lineage>
        <taxon>Bacteria</taxon>
        <taxon>Bacillati</taxon>
        <taxon>Actinomycetota</taxon>
        <taxon>Actinomycetes</taxon>
        <taxon>Mycobacteriales</taxon>
        <taxon>Nocardiaceae</taxon>
        <taxon>Rhodococcus</taxon>
    </lineage>
</organism>
<evidence type="ECO:0000313" key="2">
    <source>
        <dbReference type="Proteomes" id="UP000183561"/>
    </source>
</evidence>
<evidence type="ECO:0000313" key="1">
    <source>
        <dbReference type="EMBL" id="SEB85335.1"/>
    </source>
</evidence>
<accession>A0A1H4MS43</accession>
<dbReference type="RefSeq" id="WP_072942124.1">
    <property type="nucleotide sequence ID" value="NZ_CP070609.1"/>
</dbReference>
<dbReference type="AlphaFoldDB" id="A0A1H4MS43"/>
<keyword evidence="2" id="KW-1185">Reference proteome</keyword>
<reference evidence="2" key="1">
    <citation type="submission" date="2016-10" db="EMBL/GenBank/DDBJ databases">
        <authorList>
            <person name="Varghese N."/>
            <person name="Submissions S."/>
        </authorList>
    </citation>
    <scope>NUCLEOTIDE SEQUENCE [LARGE SCALE GENOMIC DNA]</scope>
    <source>
        <strain evidence="2">DSM 44498</strain>
    </source>
</reference>
<name>A0A1H4MS43_9NOCA</name>
<gene>
    <name evidence="1" type="ORF">SAMN04490239_1923</name>
</gene>
<dbReference type="EMBL" id="FNSV01000005">
    <property type="protein sequence ID" value="SEB85335.1"/>
    <property type="molecule type" value="Genomic_DNA"/>
</dbReference>
<sequence>MAGIESKFDKAYETKPIEELAGAPVAALQGVSDSDAEHLAAAFNIKTVKDLGTNKYFLWAQAVAKLAE</sequence>
<dbReference type="Proteomes" id="UP000183561">
    <property type="component" value="Unassembled WGS sequence"/>
</dbReference>